<feature type="compositionally biased region" description="Basic and acidic residues" evidence="1">
    <location>
        <begin position="9"/>
        <end position="23"/>
    </location>
</feature>
<dbReference type="Gene3D" id="3.40.50.1820">
    <property type="entry name" value="alpha/beta hydrolase"/>
    <property type="match status" value="1"/>
</dbReference>
<gene>
    <name evidence="4" type="ORF">ISU07_15045</name>
</gene>
<dbReference type="PANTHER" id="PTHR43433:SF5">
    <property type="entry name" value="AB HYDROLASE-1 DOMAIN-CONTAINING PROTEIN"/>
    <property type="match status" value="1"/>
</dbReference>
<dbReference type="InterPro" id="IPR029058">
    <property type="entry name" value="AB_hydrolase_fold"/>
</dbReference>
<evidence type="ECO:0000256" key="2">
    <source>
        <dbReference type="SAM" id="Phobius"/>
    </source>
</evidence>
<dbReference type="PRINTS" id="PR00111">
    <property type="entry name" value="ABHYDROLASE"/>
</dbReference>
<dbReference type="EMBL" id="JADKPN010000009">
    <property type="protein sequence ID" value="MBF4764448.1"/>
    <property type="molecule type" value="Genomic_DNA"/>
</dbReference>
<keyword evidence="4" id="KW-0378">Hydrolase</keyword>
<organism evidence="4 5">
    <name type="scientific">Nocardioides islandensis</name>
    <dbReference type="NCBI Taxonomy" id="433663"/>
    <lineage>
        <taxon>Bacteria</taxon>
        <taxon>Bacillati</taxon>
        <taxon>Actinomycetota</taxon>
        <taxon>Actinomycetes</taxon>
        <taxon>Propionibacteriales</taxon>
        <taxon>Nocardioidaceae</taxon>
        <taxon>Nocardioides</taxon>
    </lineage>
</organism>
<reference evidence="4" key="1">
    <citation type="submission" date="2020-11" db="EMBL/GenBank/DDBJ databases">
        <title>Nocardioides sp. nov., isolated from Soil of Cynanchum wilfordii Hemsley rhizosphere.</title>
        <authorList>
            <person name="Lee J.-S."/>
            <person name="Suh M.K."/>
            <person name="Kim J.-S."/>
        </authorList>
    </citation>
    <scope>NUCLEOTIDE SEQUENCE</scope>
    <source>
        <strain evidence="4">KCTC 19275</strain>
    </source>
</reference>
<name>A0A930VDF2_9ACTN</name>
<evidence type="ECO:0000259" key="3">
    <source>
        <dbReference type="Pfam" id="PF00561"/>
    </source>
</evidence>
<evidence type="ECO:0000256" key="1">
    <source>
        <dbReference type="SAM" id="MobiDB-lite"/>
    </source>
</evidence>
<feature type="transmembrane region" description="Helical" evidence="2">
    <location>
        <begin position="58"/>
        <end position="76"/>
    </location>
</feature>
<dbReference type="Proteomes" id="UP000640489">
    <property type="component" value="Unassembled WGS sequence"/>
</dbReference>
<evidence type="ECO:0000313" key="4">
    <source>
        <dbReference type="EMBL" id="MBF4764448.1"/>
    </source>
</evidence>
<keyword evidence="2" id="KW-1133">Transmembrane helix</keyword>
<protein>
    <submittedName>
        <fullName evidence="4">Alpha/beta hydrolase</fullName>
    </submittedName>
</protein>
<dbReference type="AlphaFoldDB" id="A0A930VDF2"/>
<accession>A0A930VDF2</accession>
<keyword evidence="2" id="KW-0812">Transmembrane</keyword>
<feature type="transmembrane region" description="Helical" evidence="2">
    <location>
        <begin position="88"/>
        <end position="107"/>
    </location>
</feature>
<feature type="domain" description="AB hydrolase-1" evidence="3">
    <location>
        <begin position="198"/>
        <end position="300"/>
    </location>
</feature>
<dbReference type="Pfam" id="PF00561">
    <property type="entry name" value="Abhydrolase_1"/>
    <property type="match status" value="1"/>
</dbReference>
<dbReference type="InterPro" id="IPR050471">
    <property type="entry name" value="AB_hydrolase"/>
</dbReference>
<dbReference type="RefSeq" id="WP_194707637.1">
    <property type="nucleotide sequence ID" value="NZ_JADKPN010000009.1"/>
</dbReference>
<dbReference type="SUPFAM" id="SSF53474">
    <property type="entry name" value="alpha/beta-Hydrolases"/>
    <property type="match status" value="1"/>
</dbReference>
<feature type="transmembrane region" description="Helical" evidence="2">
    <location>
        <begin position="29"/>
        <end position="52"/>
    </location>
</feature>
<keyword evidence="5" id="KW-1185">Reference proteome</keyword>
<comment type="caution">
    <text evidence="4">The sequence shown here is derived from an EMBL/GenBank/DDBJ whole genome shotgun (WGS) entry which is preliminary data.</text>
</comment>
<dbReference type="GO" id="GO:0016787">
    <property type="term" value="F:hydrolase activity"/>
    <property type="evidence" value="ECO:0007669"/>
    <property type="project" value="UniProtKB-KW"/>
</dbReference>
<keyword evidence="2" id="KW-0472">Membrane</keyword>
<sequence>MAVTITTAREPRPGRRQAHPERTSSSRPAWVVAASLVTGLLVALLLAFLPFVPVEESALTGAVLCGFATGWTLLWRSSQRFTDQPQRWAKWPALFMGVGGVLLLALGPQVLDVLRWVWPPALVVLVVWMASRMRRELPSRGGRAQLYVVFAILAIAAVGGGYATLAEATESTSMPATGRLVDVGGHRLFLSCVGSGSPTVVLEPGAGATSAQLGWIAPAVSRSTRVCVYDRAGRGWSEPAGMTQDGARIAADLHTLLHRAGVTGPYVLAGHSFGGLYVRIFAARYPDEVAGLVLVDSTAAESPARSVVPPPGDGGVQPLGRVPVIASLASGVGLTRILGRTDFGTLPARSRDEARAAVARASWLSSTVDEYLRGGASMHEAASLRDLSDKPLVVLTAGEHPAAWMSAQHQMVALSTNGVQRIVPGATHTDLLLVEKYADATSQAVLDVVDSIRRHQPLGR</sequence>
<feature type="region of interest" description="Disordered" evidence="1">
    <location>
        <begin position="1"/>
        <end position="23"/>
    </location>
</feature>
<feature type="transmembrane region" description="Helical" evidence="2">
    <location>
        <begin position="113"/>
        <end position="132"/>
    </location>
</feature>
<dbReference type="PANTHER" id="PTHR43433">
    <property type="entry name" value="HYDROLASE, ALPHA/BETA FOLD FAMILY PROTEIN"/>
    <property type="match status" value="1"/>
</dbReference>
<evidence type="ECO:0000313" key="5">
    <source>
        <dbReference type="Proteomes" id="UP000640489"/>
    </source>
</evidence>
<feature type="transmembrane region" description="Helical" evidence="2">
    <location>
        <begin position="144"/>
        <end position="165"/>
    </location>
</feature>
<proteinExistence type="predicted"/>
<dbReference type="InterPro" id="IPR000073">
    <property type="entry name" value="AB_hydrolase_1"/>
</dbReference>